<dbReference type="Proteomes" id="UP000800092">
    <property type="component" value="Unassembled WGS sequence"/>
</dbReference>
<evidence type="ECO:0000256" key="4">
    <source>
        <dbReference type="PIRSR" id="PIRSR606710-2"/>
    </source>
</evidence>
<dbReference type="SUPFAM" id="SSF75005">
    <property type="entry name" value="Arabinanase/levansucrase/invertase"/>
    <property type="match status" value="1"/>
</dbReference>
<sequence length="336" mass="34854">NFPDPFFYQSSGKWYALASNNAAGILNASTSSFPKDYGKSNIQIATSTDLLNWDLSPQSSTQVLANPGNWSLPGTHTVNNVPPVPKASVWAPDLYQQTSENKDLLLYYSAASSTNPSRHCIGVASAPVSASPSGPFQPTSPTPLICPLPQGGAIDPSSFTDADPSHTLYLVYKIDGNALGHGGECSNTVAPQQSTPLMLQRLAPDGLGVAEGAAPTQLLDRGPGDGPLVEAPVLVRSDGGVYFLFFSSGCTRADDYKIEYATADAVAGPYVRAGTPLVQTGDFGGLVAPGSVTVVKGGGAQGWVMGFAARVQSAQGGVRELFVTGLEMDGKSAKVV</sequence>
<comment type="similarity">
    <text evidence="1 5">Belongs to the glycosyl hydrolase 43 family.</text>
</comment>
<evidence type="ECO:0000256" key="5">
    <source>
        <dbReference type="RuleBase" id="RU361187"/>
    </source>
</evidence>
<evidence type="ECO:0000256" key="2">
    <source>
        <dbReference type="ARBA" id="ARBA00022801"/>
    </source>
</evidence>
<dbReference type="InterPro" id="IPR023296">
    <property type="entry name" value="Glyco_hydro_beta-prop_sf"/>
</dbReference>
<dbReference type="CDD" id="cd08999">
    <property type="entry name" value="GH43_ABN-like"/>
    <property type="match status" value="1"/>
</dbReference>
<keyword evidence="7" id="KW-1185">Reference proteome</keyword>
<gene>
    <name evidence="6" type="ORF">EV356DRAFT_429393</name>
</gene>
<dbReference type="InterPro" id="IPR051795">
    <property type="entry name" value="Glycosyl_Hydrlase_43"/>
</dbReference>
<dbReference type="OrthoDB" id="3879658at2759"/>
<feature type="non-terminal residue" evidence="6">
    <location>
        <position position="336"/>
    </location>
</feature>
<dbReference type="EMBL" id="ML991796">
    <property type="protein sequence ID" value="KAF2234750.1"/>
    <property type="molecule type" value="Genomic_DNA"/>
</dbReference>
<evidence type="ECO:0000313" key="7">
    <source>
        <dbReference type="Proteomes" id="UP000800092"/>
    </source>
</evidence>
<keyword evidence="2 5" id="KW-0378">Hydrolase</keyword>
<name>A0A6A6HB77_VIRVR</name>
<proteinExistence type="inferred from homology"/>
<accession>A0A6A6HB77</accession>
<dbReference type="GO" id="GO:0005975">
    <property type="term" value="P:carbohydrate metabolic process"/>
    <property type="evidence" value="ECO:0007669"/>
    <property type="project" value="InterPro"/>
</dbReference>
<reference evidence="6" key="1">
    <citation type="journal article" date="2020" name="Stud. Mycol.">
        <title>101 Dothideomycetes genomes: a test case for predicting lifestyles and emergence of pathogens.</title>
        <authorList>
            <person name="Haridas S."/>
            <person name="Albert R."/>
            <person name="Binder M."/>
            <person name="Bloem J."/>
            <person name="Labutti K."/>
            <person name="Salamov A."/>
            <person name="Andreopoulos B."/>
            <person name="Baker S."/>
            <person name="Barry K."/>
            <person name="Bills G."/>
            <person name="Bluhm B."/>
            <person name="Cannon C."/>
            <person name="Castanera R."/>
            <person name="Culley D."/>
            <person name="Daum C."/>
            <person name="Ezra D."/>
            <person name="Gonzalez J."/>
            <person name="Henrissat B."/>
            <person name="Kuo A."/>
            <person name="Liang C."/>
            <person name="Lipzen A."/>
            <person name="Lutzoni F."/>
            <person name="Magnuson J."/>
            <person name="Mondo S."/>
            <person name="Nolan M."/>
            <person name="Ohm R."/>
            <person name="Pangilinan J."/>
            <person name="Park H.-J."/>
            <person name="Ramirez L."/>
            <person name="Alfaro M."/>
            <person name="Sun H."/>
            <person name="Tritt A."/>
            <person name="Yoshinaga Y."/>
            <person name="Zwiers L.-H."/>
            <person name="Turgeon B."/>
            <person name="Goodwin S."/>
            <person name="Spatafora J."/>
            <person name="Crous P."/>
            <person name="Grigoriev I."/>
        </authorList>
    </citation>
    <scope>NUCLEOTIDE SEQUENCE</scope>
    <source>
        <strain evidence="6">Tuck. ex Michener</strain>
    </source>
</reference>
<dbReference type="Pfam" id="PF04616">
    <property type="entry name" value="Glyco_hydro_43"/>
    <property type="match status" value="1"/>
</dbReference>
<dbReference type="InterPro" id="IPR006710">
    <property type="entry name" value="Glyco_hydro_43"/>
</dbReference>
<feature type="site" description="Important for catalytic activity, responsible for pKa modulation of the active site Glu and correct orientation of both the proton donor and substrate" evidence="4">
    <location>
        <position position="155"/>
    </location>
</feature>
<keyword evidence="3 5" id="KW-0326">Glycosidase</keyword>
<dbReference type="AlphaFoldDB" id="A0A6A6HB77"/>
<dbReference type="PANTHER" id="PTHR42812:SF5">
    <property type="entry name" value="ENDO-ARABINASE"/>
    <property type="match status" value="1"/>
</dbReference>
<organism evidence="6 7">
    <name type="scientific">Viridothelium virens</name>
    <name type="common">Speckled blister lichen</name>
    <name type="synonym">Trypethelium virens</name>
    <dbReference type="NCBI Taxonomy" id="1048519"/>
    <lineage>
        <taxon>Eukaryota</taxon>
        <taxon>Fungi</taxon>
        <taxon>Dikarya</taxon>
        <taxon>Ascomycota</taxon>
        <taxon>Pezizomycotina</taxon>
        <taxon>Dothideomycetes</taxon>
        <taxon>Dothideomycetes incertae sedis</taxon>
        <taxon>Trypetheliales</taxon>
        <taxon>Trypetheliaceae</taxon>
        <taxon>Viridothelium</taxon>
    </lineage>
</organism>
<feature type="non-terminal residue" evidence="6">
    <location>
        <position position="1"/>
    </location>
</feature>
<evidence type="ECO:0000313" key="6">
    <source>
        <dbReference type="EMBL" id="KAF2234750.1"/>
    </source>
</evidence>
<evidence type="ECO:0000256" key="1">
    <source>
        <dbReference type="ARBA" id="ARBA00009865"/>
    </source>
</evidence>
<protein>
    <submittedName>
        <fullName evidence="6">Glycoside hydrolase family 43 protein</fullName>
    </submittedName>
</protein>
<dbReference type="GO" id="GO:0004553">
    <property type="term" value="F:hydrolase activity, hydrolyzing O-glycosyl compounds"/>
    <property type="evidence" value="ECO:0007669"/>
    <property type="project" value="InterPro"/>
</dbReference>
<dbReference type="PANTHER" id="PTHR42812">
    <property type="entry name" value="BETA-XYLOSIDASE"/>
    <property type="match status" value="1"/>
</dbReference>
<evidence type="ECO:0000256" key="3">
    <source>
        <dbReference type="ARBA" id="ARBA00023295"/>
    </source>
</evidence>
<dbReference type="Gene3D" id="2.115.10.20">
    <property type="entry name" value="Glycosyl hydrolase domain, family 43"/>
    <property type="match status" value="1"/>
</dbReference>